<gene>
    <name evidence="1" type="ORF">LUCI_3056</name>
</gene>
<dbReference type="Gene3D" id="3.40.50.1240">
    <property type="entry name" value="Phosphoglycerate mutase-like"/>
    <property type="match status" value="1"/>
</dbReference>
<dbReference type="InterPro" id="IPR029033">
    <property type="entry name" value="His_PPase_superfam"/>
</dbReference>
<evidence type="ECO:0000313" key="1">
    <source>
        <dbReference type="EMBL" id="VBB07791.1"/>
    </source>
</evidence>
<dbReference type="RefSeq" id="WP_165866017.1">
    <property type="nucleotide sequence ID" value="NZ_UPPP01000080.1"/>
</dbReference>
<evidence type="ECO:0000313" key="2">
    <source>
        <dbReference type="Proteomes" id="UP000277811"/>
    </source>
</evidence>
<keyword evidence="2" id="KW-1185">Reference proteome</keyword>
<sequence length="182" mass="21154">MKVGLVRHFEVECKLPGISNFMTPGQFQEWLHEYEMSDIIKGNIEPSAIIWEKCYSSDLPRALKTAQKIYSGQVVETKALRELVICPPTDRNIKLPVPLWLILGRMAWMLSHKSQIESKLLFEKRVKYILEELILKEDRNVLLVSHGFIMMFLRKELIKRGFIGPGFGRAKNERFTCMKNDG</sequence>
<dbReference type="EMBL" id="UPPP01000080">
    <property type="protein sequence ID" value="VBB07791.1"/>
    <property type="molecule type" value="Genomic_DNA"/>
</dbReference>
<organism evidence="1 2">
    <name type="scientific">Lucifera butyrica</name>
    <dbReference type="NCBI Taxonomy" id="1351585"/>
    <lineage>
        <taxon>Bacteria</taxon>
        <taxon>Bacillati</taxon>
        <taxon>Bacillota</taxon>
        <taxon>Negativicutes</taxon>
        <taxon>Veillonellales</taxon>
        <taxon>Veillonellaceae</taxon>
        <taxon>Lucifera</taxon>
    </lineage>
</organism>
<proteinExistence type="predicted"/>
<dbReference type="SUPFAM" id="SSF53254">
    <property type="entry name" value="Phosphoglycerate mutase-like"/>
    <property type="match status" value="1"/>
</dbReference>
<dbReference type="AlphaFoldDB" id="A0A498R8S4"/>
<protein>
    <recommendedName>
        <fullName evidence="3">Phosphoglycerate/bisphosphoglycerate mutase active site</fullName>
    </recommendedName>
</protein>
<dbReference type="Pfam" id="PF00300">
    <property type="entry name" value="His_Phos_1"/>
    <property type="match status" value="1"/>
</dbReference>
<evidence type="ECO:0008006" key="3">
    <source>
        <dbReference type="Google" id="ProtNLM"/>
    </source>
</evidence>
<name>A0A498R8S4_9FIRM</name>
<accession>A0A498R8S4</accession>
<reference evidence="1 2" key="1">
    <citation type="submission" date="2018-06" db="EMBL/GenBank/DDBJ databases">
        <authorList>
            <person name="Strepis N."/>
        </authorList>
    </citation>
    <scope>NUCLEOTIDE SEQUENCE [LARGE SCALE GENOMIC DNA]</scope>
    <source>
        <strain evidence="1">LUCI</strain>
    </source>
</reference>
<dbReference type="InterPro" id="IPR013078">
    <property type="entry name" value="His_Pase_superF_clade-1"/>
</dbReference>
<dbReference type="Proteomes" id="UP000277811">
    <property type="component" value="Unassembled WGS sequence"/>
</dbReference>